<dbReference type="AlphaFoldDB" id="A0AAD6UPT0"/>
<dbReference type="SUPFAM" id="SSF51735">
    <property type="entry name" value="NAD(P)-binding Rossmann-fold domains"/>
    <property type="match status" value="1"/>
</dbReference>
<proteinExistence type="inferred from homology"/>
<accession>A0AAD6UPT0</accession>
<keyword evidence="2" id="KW-0560">Oxidoreductase</keyword>
<dbReference type="GO" id="GO:0051287">
    <property type="term" value="F:NAD binding"/>
    <property type="evidence" value="ECO:0007669"/>
    <property type="project" value="InterPro"/>
</dbReference>
<dbReference type="InterPro" id="IPR036291">
    <property type="entry name" value="NAD(P)-bd_dom_sf"/>
</dbReference>
<evidence type="ECO:0000256" key="3">
    <source>
        <dbReference type="ARBA" id="ARBA00023027"/>
    </source>
</evidence>
<evidence type="ECO:0000313" key="5">
    <source>
        <dbReference type="EMBL" id="KAJ7103627.1"/>
    </source>
</evidence>
<dbReference type="InterPro" id="IPR050857">
    <property type="entry name" value="D-2-hydroxyacid_DH"/>
</dbReference>
<name>A0AAD6UPT0_9AGAR</name>
<dbReference type="PANTHER" id="PTHR42789:SF1">
    <property type="entry name" value="D-ISOMER SPECIFIC 2-HYDROXYACID DEHYDROGENASE FAMILY PROTEIN (AFU_ORTHOLOGUE AFUA_6G10090)"/>
    <property type="match status" value="1"/>
</dbReference>
<dbReference type="Proteomes" id="UP001222325">
    <property type="component" value="Unassembled WGS sequence"/>
</dbReference>
<dbReference type="PANTHER" id="PTHR42789">
    <property type="entry name" value="D-ISOMER SPECIFIC 2-HYDROXYACID DEHYDROGENASE FAMILY PROTEIN (AFU_ORTHOLOGUE AFUA_6G10090)"/>
    <property type="match status" value="1"/>
</dbReference>
<gene>
    <name evidence="5" type="ORF">B0H15DRAFT_812981</name>
</gene>
<reference evidence="5" key="1">
    <citation type="submission" date="2023-03" db="EMBL/GenBank/DDBJ databases">
        <title>Massive genome expansion in bonnet fungi (Mycena s.s.) driven by repeated elements and novel gene families across ecological guilds.</title>
        <authorList>
            <consortium name="Lawrence Berkeley National Laboratory"/>
            <person name="Harder C.B."/>
            <person name="Miyauchi S."/>
            <person name="Viragh M."/>
            <person name="Kuo A."/>
            <person name="Thoen E."/>
            <person name="Andreopoulos B."/>
            <person name="Lu D."/>
            <person name="Skrede I."/>
            <person name="Drula E."/>
            <person name="Henrissat B."/>
            <person name="Morin E."/>
            <person name="Kohler A."/>
            <person name="Barry K."/>
            <person name="LaButti K."/>
            <person name="Morin E."/>
            <person name="Salamov A."/>
            <person name="Lipzen A."/>
            <person name="Mereny Z."/>
            <person name="Hegedus B."/>
            <person name="Baldrian P."/>
            <person name="Stursova M."/>
            <person name="Weitz H."/>
            <person name="Taylor A."/>
            <person name="Grigoriev I.V."/>
            <person name="Nagy L.G."/>
            <person name="Martin F."/>
            <person name="Kauserud H."/>
        </authorList>
    </citation>
    <scope>NUCLEOTIDE SEQUENCE</scope>
    <source>
        <strain evidence="5">CBHHK173m</strain>
    </source>
</reference>
<dbReference type="Gene3D" id="3.40.50.720">
    <property type="entry name" value="NAD(P)-binding Rossmann-like Domain"/>
    <property type="match status" value="2"/>
</dbReference>
<dbReference type="GO" id="GO:0016491">
    <property type="term" value="F:oxidoreductase activity"/>
    <property type="evidence" value="ECO:0007669"/>
    <property type="project" value="UniProtKB-KW"/>
</dbReference>
<dbReference type="InterPro" id="IPR006140">
    <property type="entry name" value="D-isomer_DH_NAD-bd"/>
</dbReference>
<comment type="caution">
    <text evidence="5">The sequence shown here is derived from an EMBL/GenBank/DDBJ whole genome shotgun (WGS) entry which is preliminary data.</text>
</comment>
<evidence type="ECO:0000256" key="2">
    <source>
        <dbReference type="ARBA" id="ARBA00023002"/>
    </source>
</evidence>
<protein>
    <submittedName>
        <fullName evidence="5">D-isomer specific 2-hydroxyacid dehydrogenase</fullName>
    </submittedName>
</protein>
<evidence type="ECO:0000256" key="1">
    <source>
        <dbReference type="ARBA" id="ARBA00005854"/>
    </source>
</evidence>
<comment type="similarity">
    <text evidence="1">Belongs to the D-isomer specific 2-hydroxyacid dehydrogenase family.</text>
</comment>
<keyword evidence="3" id="KW-0520">NAD</keyword>
<evidence type="ECO:0000259" key="4">
    <source>
        <dbReference type="Pfam" id="PF02826"/>
    </source>
</evidence>
<keyword evidence="6" id="KW-1185">Reference proteome</keyword>
<dbReference type="FunFam" id="3.40.50.720:FF:000203">
    <property type="entry name" value="D-3-phosphoglycerate dehydrogenase (SerA)"/>
    <property type="match status" value="1"/>
</dbReference>
<dbReference type="EMBL" id="JARJCN010000002">
    <property type="protein sequence ID" value="KAJ7103627.1"/>
    <property type="molecule type" value="Genomic_DNA"/>
</dbReference>
<organism evidence="5 6">
    <name type="scientific">Mycena belliarum</name>
    <dbReference type="NCBI Taxonomy" id="1033014"/>
    <lineage>
        <taxon>Eukaryota</taxon>
        <taxon>Fungi</taxon>
        <taxon>Dikarya</taxon>
        <taxon>Basidiomycota</taxon>
        <taxon>Agaricomycotina</taxon>
        <taxon>Agaricomycetes</taxon>
        <taxon>Agaricomycetidae</taxon>
        <taxon>Agaricales</taxon>
        <taxon>Marasmiineae</taxon>
        <taxon>Mycenaceae</taxon>
        <taxon>Mycena</taxon>
    </lineage>
</organism>
<dbReference type="Pfam" id="PF02826">
    <property type="entry name" value="2-Hacid_dh_C"/>
    <property type="match status" value="1"/>
</dbReference>
<sequence length="210" mass="22946">MQSQLILATMRHIVTEDANIKAKNPQWQTLVPAGLSGKTIGLIGLGRLGSQTARIAKAFNMKVIAWSPNLTEERASEAGVGFASTKAELLQQSDVVSLHIVLSERTRHIITASDLALLKRQAYLINSSRGPLIDESALLAVLKAKAIAGAGLDVYDQEPLPLNHPLRELDNVTLSPHNGYVNDSSYKDFWEQTVDNIVSFLDGQPKRKIV</sequence>
<feature type="domain" description="D-isomer specific 2-hydroxyacid dehydrogenase NAD-binding" evidence="4">
    <location>
        <begin position="5"/>
        <end position="179"/>
    </location>
</feature>
<evidence type="ECO:0000313" key="6">
    <source>
        <dbReference type="Proteomes" id="UP001222325"/>
    </source>
</evidence>